<dbReference type="OrthoDB" id="128266at2759"/>
<dbReference type="Proteomes" id="UP000237271">
    <property type="component" value="Unassembled WGS sequence"/>
</dbReference>
<evidence type="ECO:0000313" key="1">
    <source>
        <dbReference type="EMBL" id="POM58125.1"/>
    </source>
</evidence>
<keyword evidence="1" id="KW-0067">ATP-binding</keyword>
<comment type="caution">
    <text evidence="1">The sequence shown here is derived from an EMBL/GenBank/DDBJ whole genome shotgun (WGS) entry which is preliminary data.</text>
</comment>
<protein>
    <submittedName>
        <fullName evidence="1">ATP-binding cassette (ABC) Superfamily</fullName>
    </submittedName>
</protein>
<organism evidence="1 2">
    <name type="scientific">Phytophthora palmivora</name>
    <dbReference type="NCBI Taxonomy" id="4796"/>
    <lineage>
        <taxon>Eukaryota</taxon>
        <taxon>Sar</taxon>
        <taxon>Stramenopiles</taxon>
        <taxon>Oomycota</taxon>
        <taxon>Peronosporomycetes</taxon>
        <taxon>Peronosporales</taxon>
        <taxon>Peronosporaceae</taxon>
        <taxon>Phytophthora</taxon>
    </lineage>
</organism>
<accession>A0A2P4WXU4</accession>
<keyword evidence="1" id="KW-0547">Nucleotide-binding</keyword>
<evidence type="ECO:0000313" key="2">
    <source>
        <dbReference type="Proteomes" id="UP000237271"/>
    </source>
</evidence>
<dbReference type="EMBL" id="NCKW01020351">
    <property type="protein sequence ID" value="POM58125.1"/>
    <property type="molecule type" value="Genomic_DNA"/>
</dbReference>
<keyword evidence="2" id="KW-1185">Reference proteome</keyword>
<reference evidence="1 2" key="1">
    <citation type="journal article" date="2017" name="Genome Biol. Evol.">
        <title>Phytophthora megakarya and P. palmivora, closely related causal agents of cacao black pod rot, underwent increases in genome sizes and gene numbers by different mechanisms.</title>
        <authorList>
            <person name="Ali S.S."/>
            <person name="Shao J."/>
            <person name="Lary D.J."/>
            <person name="Kronmiller B."/>
            <person name="Shen D."/>
            <person name="Strem M.D."/>
            <person name="Amoako-Attah I."/>
            <person name="Akrofi A.Y."/>
            <person name="Begoude B.A."/>
            <person name="Ten Hoopen G.M."/>
            <person name="Coulibaly K."/>
            <person name="Kebe B.I."/>
            <person name="Melnick R.L."/>
            <person name="Guiltinan M.J."/>
            <person name="Tyler B.M."/>
            <person name="Meinhardt L.W."/>
            <person name="Bailey B.A."/>
        </authorList>
    </citation>
    <scope>NUCLEOTIDE SEQUENCE [LARGE SCALE GENOMIC DNA]</scope>
    <source>
        <strain evidence="2">sbr112.9</strain>
    </source>
</reference>
<gene>
    <name evidence="1" type="ORF">PHPALM_37277</name>
</gene>
<dbReference type="GO" id="GO:0005524">
    <property type="term" value="F:ATP binding"/>
    <property type="evidence" value="ECO:0007669"/>
    <property type="project" value="UniProtKB-KW"/>
</dbReference>
<proteinExistence type="predicted"/>
<dbReference type="AlphaFoldDB" id="A0A2P4WXU4"/>
<name>A0A2P4WXU4_9STRA</name>
<sequence>MRGLPQSLTKGALLERAFVQNEGWFVLFVPHRTSLNAFTSLRKKLEDRGGLFPCGGTVVR</sequence>